<keyword evidence="2" id="KW-1185">Reference proteome</keyword>
<evidence type="ECO:0000313" key="1">
    <source>
        <dbReference type="EMBL" id="ABM12293.1"/>
    </source>
</evidence>
<organism evidence="1 2">
    <name type="scientific">Mycolicibacterium vanbaalenii (strain DSM 7251 / JCM 13017 / BCRC 16820 / KCTC 9966 / NRRL B-24157 / PYR-1)</name>
    <name type="common">Mycobacterium vanbaalenii</name>
    <dbReference type="NCBI Taxonomy" id="350058"/>
    <lineage>
        <taxon>Bacteria</taxon>
        <taxon>Bacillati</taxon>
        <taxon>Actinomycetota</taxon>
        <taxon>Actinomycetes</taxon>
        <taxon>Mycobacteriales</taxon>
        <taxon>Mycobacteriaceae</taxon>
        <taxon>Mycolicibacterium</taxon>
    </lineage>
</organism>
<protein>
    <submittedName>
        <fullName evidence="1">Uncharacterized protein</fullName>
    </submittedName>
</protein>
<dbReference type="KEGG" id="mva:Mvan_1460"/>
<sequence>MMTETEIKQAFAETPVPSFAEWSDVQVDSVEGLHYRVLQGRDREAGPFVVGTTAVQYLDGQIDDGRNGDAPKVWIGDTGFSTDHARHLASALTAAADELDELDRWRGSVDQPVDSPSCDGLSEAVVNRGDIPHGCLPEVIVVVDEPGDRFEVLCQPFEPNDDPQYDGDRLLAILHRGDEEGSVVLTGKQAAQLARLLTEEPAQ</sequence>
<gene>
    <name evidence="1" type="ordered locus">Mvan_1460</name>
</gene>
<dbReference type="RefSeq" id="WP_011778719.1">
    <property type="nucleotide sequence ID" value="NC_008726.1"/>
</dbReference>
<dbReference type="EMBL" id="CP000511">
    <property type="protein sequence ID" value="ABM12293.1"/>
    <property type="molecule type" value="Genomic_DNA"/>
</dbReference>
<dbReference type="AlphaFoldDB" id="A1T543"/>
<evidence type="ECO:0000313" key="2">
    <source>
        <dbReference type="Proteomes" id="UP000009159"/>
    </source>
</evidence>
<dbReference type="HOGENOM" id="CLU_1347694_0_0_11"/>
<reference evidence="1" key="1">
    <citation type="submission" date="2006-12" db="EMBL/GenBank/DDBJ databases">
        <title>Complete sequence of Mycobacterium vanbaalenii PYR-1.</title>
        <authorList>
            <consortium name="US DOE Joint Genome Institute"/>
            <person name="Copeland A."/>
            <person name="Lucas S."/>
            <person name="Lapidus A."/>
            <person name="Barry K."/>
            <person name="Detter J.C."/>
            <person name="Glavina del Rio T."/>
            <person name="Hammon N."/>
            <person name="Israni S."/>
            <person name="Dalin E."/>
            <person name="Tice H."/>
            <person name="Pitluck S."/>
            <person name="Singan V."/>
            <person name="Schmutz J."/>
            <person name="Larimer F."/>
            <person name="Land M."/>
            <person name="Hauser L."/>
            <person name="Kyrpides N."/>
            <person name="Anderson I.J."/>
            <person name="Miller C."/>
            <person name="Richardson P."/>
        </authorList>
    </citation>
    <scope>NUCLEOTIDE SEQUENCE [LARGE SCALE GENOMIC DNA]</scope>
    <source>
        <strain evidence="1">PYR-1</strain>
    </source>
</reference>
<accession>A1T543</accession>
<proteinExistence type="predicted"/>
<dbReference type="Proteomes" id="UP000009159">
    <property type="component" value="Chromosome"/>
</dbReference>
<name>A1T543_MYCVP</name>